<comment type="caution">
    <text evidence="1">The sequence shown here is derived from an EMBL/GenBank/DDBJ whole genome shotgun (WGS) entry which is preliminary data.</text>
</comment>
<dbReference type="Pfam" id="PF04655">
    <property type="entry name" value="APH_6_hur"/>
    <property type="match status" value="1"/>
</dbReference>
<dbReference type="RefSeq" id="WP_209664306.1">
    <property type="nucleotide sequence ID" value="NZ_JAGGMS010000001.1"/>
</dbReference>
<evidence type="ECO:0000313" key="1">
    <source>
        <dbReference type="EMBL" id="MBP2180807.1"/>
    </source>
</evidence>
<dbReference type="InterPro" id="IPR006748">
    <property type="entry name" value="NH2Glyco/OHUrea_AB-resist_kin"/>
</dbReference>
<evidence type="ECO:0000313" key="2">
    <source>
        <dbReference type="Proteomes" id="UP000741013"/>
    </source>
</evidence>
<dbReference type="EMBL" id="JAGGMS010000001">
    <property type="protein sequence ID" value="MBP2180807.1"/>
    <property type="molecule type" value="Genomic_DNA"/>
</dbReference>
<dbReference type="GO" id="GO:0050300">
    <property type="term" value="F:aminoglycoside 6-kinase activity"/>
    <property type="evidence" value="ECO:0007669"/>
    <property type="project" value="UniProtKB-EC"/>
</dbReference>
<proteinExistence type="predicted"/>
<keyword evidence="2" id="KW-1185">Reference proteome</keyword>
<name>A0ABS4PMZ8_9PSEU</name>
<dbReference type="Proteomes" id="UP000741013">
    <property type="component" value="Unassembled WGS sequence"/>
</dbReference>
<accession>A0ABS4PMZ8</accession>
<keyword evidence="1" id="KW-0808">Transferase</keyword>
<reference evidence="1 2" key="1">
    <citation type="submission" date="2021-03" db="EMBL/GenBank/DDBJ databases">
        <title>Sequencing the genomes of 1000 actinobacteria strains.</title>
        <authorList>
            <person name="Klenk H.-P."/>
        </authorList>
    </citation>
    <scope>NUCLEOTIDE SEQUENCE [LARGE SCALE GENOMIC DNA]</scope>
    <source>
        <strain evidence="1 2">DSM 45510</strain>
    </source>
</reference>
<sequence>MTRFEIPLPFSTRISQREGDEGRAWLADLPARLEEYLTRWSLTVDGPARYGYAAVVLPVVCADGTPAALKLTWLDADTADEPVALSTWNGRGAVLLLAHEPGVLLLERLDSGRDLDGEPIDSAIAVLTGLLREMTVPAPALRRNLRAEAERWTEELPRESRELGHPLPRRLVDAAVGFARERGPETASLLVNQDLHFQNVLAGTRRPWLAIDPQPLAGDPEFGVGPLIWNRAGETPVAQRLRAVVDGAGLDPELTTSWVLFRAVDAWFYSTSAGDQRLLDALRPVLDWAQRLPANGRALG</sequence>
<gene>
    <name evidence="1" type="ORF">JOM49_002333</name>
</gene>
<organism evidence="1 2">
    <name type="scientific">Amycolatopsis magusensis</name>
    <dbReference type="NCBI Taxonomy" id="882444"/>
    <lineage>
        <taxon>Bacteria</taxon>
        <taxon>Bacillati</taxon>
        <taxon>Actinomycetota</taxon>
        <taxon>Actinomycetes</taxon>
        <taxon>Pseudonocardiales</taxon>
        <taxon>Pseudonocardiaceae</taxon>
        <taxon>Amycolatopsis</taxon>
    </lineage>
</organism>
<dbReference type="EC" id="2.7.1.72" evidence="1"/>
<protein>
    <submittedName>
        <fullName evidence="1">Streptomycin 6-kinase</fullName>
        <ecNumber evidence="1">2.7.1.72</ecNumber>
    </submittedName>
</protein>